<dbReference type="PANTHER" id="PTHR11412">
    <property type="entry name" value="MACROGLOBULIN / COMPLEMENT"/>
    <property type="match status" value="1"/>
</dbReference>
<dbReference type="EMBL" id="JASSZA010000009">
    <property type="protein sequence ID" value="KAK2101581.1"/>
    <property type="molecule type" value="Genomic_DNA"/>
</dbReference>
<keyword evidence="4" id="KW-1185">Reference proteome</keyword>
<comment type="caution">
    <text evidence="3">The sequence shown here is derived from an EMBL/GenBank/DDBJ whole genome shotgun (WGS) entry which is preliminary data.</text>
</comment>
<sequence length="346" mass="38441">MKRVFLRPSQGKIQGPSLPRSQSTREVGDEEDILLTAYVAGMFFEAGLNFTFPPLRSALFCLEAALYSGITNGYTHAILAYAFALAGKQEQVESLLQTLDQSATKINNVIYWERERKPKTEEFPSFIPRAPSAQTEKTCYVLFAVVSQKTPDLTYASQIVQWLAQQMNSHGGFSSTQDTAVCLLAITRYMKLTFSKNKNTVTFRSEGSSDIFEVNSDNRLLVQGSELTKAPGQYTVDVEGRGCTFIQATLRYNVLLPEKASGFSLSLEIVKNYSSDNFQTIFDLTVTLKALGSVRSPMPLPTAPAQITFPRNLLVWLIVQIPFNQMDMPICPSKSQIASLTGHPDQ</sequence>
<name>A0ABQ9UX46_SAGOE</name>
<evidence type="ECO:0000313" key="3">
    <source>
        <dbReference type="EMBL" id="KAK2101581.1"/>
    </source>
</evidence>
<feature type="domain" description="Alpha-macroglobulin-like TED" evidence="2">
    <location>
        <begin position="26"/>
        <end position="189"/>
    </location>
</feature>
<gene>
    <name evidence="3" type="primary">OVOS2_3</name>
    <name evidence="3" type="ORF">P7K49_019247</name>
</gene>
<dbReference type="InterPro" id="IPR011626">
    <property type="entry name" value="Alpha-macroglobulin_TED"/>
</dbReference>
<feature type="region of interest" description="Disordered" evidence="1">
    <location>
        <begin position="1"/>
        <end position="26"/>
    </location>
</feature>
<evidence type="ECO:0000313" key="4">
    <source>
        <dbReference type="Proteomes" id="UP001266305"/>
    </source>
</evidence>
<dbReference type="SUPFAM" id="SSF48239">
    <property type="entry name" value="Terpenoid cyclases/Protein prenyltransferases"/>
    <property type="match status" value="1"/>
</dbReference>
<dbReference type="Proteomes" id="UP001266305">
    <property type="component" value="Unassembled WGS sequence"/>
</dbReference>
<dbReference type="Gene3D" id="1.50.10.20">
    <property type="match status" value="1"/>
</dbReference>
<dbReference type="InterPro" id="IPR050473">
    <property type="entry name" value="A2M/Complement_sys"/>
</dbReference>
<organism evidence="3 4">
    <name type="scientific">Saguinus oedipus</name>
    <name type="common">Cotton-top tamarin</name>
    <name type="synonym">Oedipomidas oedipus</name>
    <dbReference type="NCBI Taxonomy" id="9490"/>
    <lineage>
        <taxon>Eukaryota</taxon>
        <taxon>Metazoa</taxon>
        <taxon>Chordata</taxon>
        <taxon>Craniata</taxon>
        <taxon>Vertebrata</taxon>
        <taxon>Euteleostomi</taxon>
        <taxon>Mammalia</taxon>
        <taxon>Eutheria</taxon>
        <taxon>Euarchontoglires</taxon>
        <taxon>Primates</taxon>
        <taxon>Haplorrhini</taxon>
        <taxon>Platyrrhini</taxon>
        <taxon>Cebidae</taxon>
        <taxon>Callitrichinae</taxon>
        <taxon>Saguinus</taxon>
    </lineage>
</organism>
<protein>
    <submittedName>
        <fullName evidence="3">Ovostatin 2</fullName>
    </submittedName>
</protein>
<proteinExistence type="predicted"/>
<evidence type="ECO:0000259" key="2">
    <source>
        <dbReference type="Pfam" id="PF07678"/>
    </source>
</evidence>
<dbReference type="Pfam" id="PF07678">
    <property type="entry name" value="TED_complement"/>
    <property type="match status" value="1"/>
</dbReference>
<evidence type="ECO:0000256" key="1">
    <source>
        <dbReference type="SAM" id="MobiDB-lite"/>
    </source>
</evidence>
<reference evidence="3 4" key="1">
    <citation type="submission" date="2023-05" db="EMBL/GenBank/DDBJ databases">
        <title>B98-5 Cell Line De Novo Hybrid Assembly: An Optical Mapping Approach.</title>
        <authorList>
            <person name="Kananen K."/>
            <person name="Auerbach J.A."/>
            <person name="Kautto E."/>
            <person name="Blachly J.S."/>
        </authorList>
    </citation>
    <scope>NUCLEOTIDE SEQUENCE [LARGE SCALE GENOMIC DNA]</scope>
    <source>
        <strain evidence="3">B95-8</strain>
        <tissue evidence="3">Cell line</tissue>
    </source>
</reference>
<dbReference type="PANTHER" id="PTHR11412:SF174">
    <property type="entry name" value="OVOSTATIN HOMOLOG 1"/>
    <property type="match status" value="1"/>
</dbReference>
<dbReference type="InterPro" id="IPR008930">
    <property type="entry name" value="Terpenoid_cyclase/PrenylTrfase"/>
</dbReference>
<accession>A0ABQ9UX46</accession>